<dbReference type="GO" id="GO:0003755">
    <property type="term" value="F:peptidyl-prolyl cis-trans isomerase activity"/>
    <property type="evidence" value="ECO:0007669"/>
    <property type="project" value="UniProtKB-KW"/>
</dbReference>
<feature type="domain" description="PpiC" evidence="14">
    <location>
        <begin position="266"/>
        <end position="361"/>
    </location>
</feature>
<evidence type="ECO:0000256" key="11">
    <source>
        <dbReference type="PROSITE-ProRule" id="PRU00278"/>
    </source>
</evidence>
<keyword evidence="11" id="KW-0697">Rotamase</keyword>
<evidence type="ECO:0000313" key="15">
    <source>
        <dbReference type="EMBL" id="GLS26936.1"/>
    </source>
</evidence>
<keyword evidence="7" id="KW-0143">Chaperone</keyword>
<dbReference type="InterPro" id="IPR023058">
    <property type="entry name" value="PPIase_PpiC_CS"/>
</dbReference>
<dbReference type="Gene3D" id="3.10.50.40">
    <property type="match status" value="1"/>
</dbReference>
<reference evidence="15 16" key="1">
    <citation type="journal article" date="2014" name="Int. J. Syst. Evol. Microbiol.">
        <title>Complete genome sequence of Corynebacterium casei LMG S-19264T (=DSM 44701T), isolated from a smear-ripened cheese.</title>
        <authorList>
            <consortium name="US DOE Joint Genome Institute (JGI-PGF)"/>
            <person name="Walter F."/>
            <person name="Albersmeier A."/>
            <person name="Kalinowski J."/>
            <person name="Ruckert C."/>
        </authorList>
    </citation>
    <scope>NUCLEOTIDE SEQUENCE [LARGE SCALE GENOMIC DNA]</scope>
    <source>
        <strain evidence="15 16">NBRC 110095</strain>
    </source>
</reference>
<dbReference type="PROSITE" id="PS01096">
    <property type="entry name" value="PPIC_PPIASE_1"/>
    <property type="match status" value="1"/>
</dbReference>
<evidence type="ECO:0000256" key="4">
    <source>
        <dbReference type="ARBA" id="ARBA00022692"/>
    </source>
</evidence>
<evidence type="ECO:0000256" key="7">
    <source>
        <dbReference type="ARBA" id="ARBA00023186"/>
    </source>
</evidence>
<evidence type="ECO:0000256" key="13">
    <source>
        <dbReference type="SAM" id="Phobius"/>
    </source>
</evidence>
<organism evidence="15 16">
    <name type="scientific">Marinibactrum halimedae</name>
    <dbReference type="NCBI Taxonomy" id="1444977"/>
    <lineage>
        <taxon>Bacteria</taxon>
        <taxon>Pseudomonadati</taxon>
        <taxon>Pseudomonadota</taxon>
        <taxon>Gammaproteobacteria</taxon>
        <taxon>Cellvibrionales</taxon>
        <taxon>Cellvibrionaceae</taxon>
        <taxon>Marinibactrum</taxon>
    </lineage>
</organism>
<dbReference type="SUPFAM" id="SSF109998">
    <property type="entry name" value="Triger factor/SurA peptide-binding domain-like"/>
    <property type="match status" value="1"/>
</dbReference>
<comment type="similarity">
    <text evidence="8">Belongs to the PpiD chaperone family.</text>
</comment>
<comment type="subcellular location">
    <subcellularLocation>
        <location evidence="1">Cell inner membrane</location>
        <topology evidence="1">Single-pass type II membrane protein</topology>
        <orientation evidence="1">Periplasmic side</orientation>
    </subcellularLocation>
</comment>
<dbReference type="Pfam" id="PF13624">
    <property type="entry name" value="SurA_N_3"/>
    <property type="match status" value="1"/>
</dbReference>
<evidence type="ECO:0000259" key="14">
    <source>
        <dbReference type="PROSITE" id="PS50198"/>
    </source>
</evidence>
<keyword evidence="16" id="KW-1185">Reference proteome</keyword>
<feature type="region of interest" description="Disordered" evidence="12">
    <location>
        <begin position="585"/>
        <end position="609"/>
    </location>
</feature>
<proteinExistence type="inferred from homology"/>
<keyword evidence="6 13" id="KW-0472">Membrane</keyword>
<evidence type="ECO:0000256" key="1">
    <source>
        <dbReference type="ARBA" id="ARBA00004382"/>
    </source>
</evidence>
<dbReference type="RefSeq" id="WP_232594455.1">
    <property type="nucleotide sequence ID" value="NZ_BSPD01000064.1"/>
</dbReference>
<evidence type="ECO:0000256" key="10">
    <source>
        <dbReference type="ARBA" id="ARBA00042775"/>
    </source>
</evidence>
<dbReference type="InterPro" id="IPR000297">
    <property type="entry name" value="PPIase_PpiC"/>
</dbReference>
<evidence type="ECO:0000256" key="3">
    <source>
        <dbReference type="ARBA" id="ARBA00022519"/>
    </source>
</evidence>
<sequence length="623" mass="68948">MLQSFRDNLKGTVATILVGLICIPFVLFGVDSLFTSNPSTQPVAVVNGEEITQIELDRAILVQRRQLMAQFGENLPADMFSDERLREPVLKSLVEQALLKQAAMDNGMGVSNSALDEIILQSGQFNVEGKFDQNIFLQSLRNMGYTPASYKKLLAEEVVLGQFSNGISASGFVTALEEKMVTELSKQKRDFEYVMLTKDKVEASIEVDESEIQGYYGENQSQFVREESVVIEAVELSTEAIAQSIEIDDEQIREQYEQEVEVFEQSTRRRVAHILVEADSENAEQRITEIQQKLADGEAFEEVAKSLSDDFGSKDNGGDLGYTTGDAFADEFEAQVASMAEGEVSDPVETEFGTHIIKVLEVEETTPPTFEEARLRIAQDLKNSEAEERFIQDLERLKELSYNAESLDEVAKSLGVELWVSERFDRKGGVGLARNPAVVEVAFSEDVLANGYTSDVVELDERTAVVVRVKEHFPEAVKPLEEVSDEILTKLKADKSLEKLNSEAQTLIAELQKGASVSDLAKEKELEFKESKDTTRQTPGLAIGLVSKVFSLPKPLNDEAVIESLELSNGDVAIVKLASVSMGSSEDMSPQELRSVQAQLKQSASREDMSNMEALLNSLADIE</sequence>
<dbReference type="SUPFAM" id="SSF54534">
    <property type="entry name" value="FKBP-like"/>
    <property type="match status" value="1"/>
</dbReference>
<dbReference type="EMBL" id="BSPD01000064">
    <property type="protein sequence ID" value="GLS26936.1"/>
    <property type="molecule type" value="Genomic_DNA"/>
</dbReference>
<dbReference type="Pfam" id="PF00639">
    <property type="entry name" value="Rotamase"/>
    <property type="match status" value="1"/>
</dbReference>
<dbReference type="InterPro" id="IPR046357">
    <property type="entry name" value="PPIase_dom_sf"/>
</dbReference>
<gene>
    <name evidence="15" type="ORF">GCM10007877_26550</name>
</gene>
<dbReference type="Proteomes" id="UP001156870">
    <property type="component" value="Unassembled WGS sequence"/>
</dbReference>
<dbReference type="PANTHER" id="PTHR47529">
    <property type="entry name" value="PEPTIDYL-PROLYL CIS-TRANS ISOMERASE D"/>
    <property type="match status" value="1"/>
</dbReference>
<evidence type="ECO:0000256" key="5">
    <source>
        <dbReference type="ARBA" id="ARBA00022989"/>
    </source>
</evidence>
<evidence type="ECO:0000256" key="6">
    <source>
        <dbReference type="ARBA" id="ARBA00023136"/>
    </source>
</evidence>
<keyword evidence="5 13" id="KW-1133">Transmembrane helix</keyword>
<feature type="compositionally biased region" description="Polar residues" evidence="12">
    <location>
        <begin position="585"/>
        <end position="603"/>
    </location>
</feature>
<dbReference type="GO" id="GO:0005886">
    <property type="term" value="C:plasma membrane"/>
    <property type="evidence" value="ECO:0007669"/>
    <property type="project" value="UniProtKB-SubCell"/>
</dbReference>
<protein>
    <recommendedName>
        <fullName evidence="9">Periplasmic chaperone PpiD</fullName>
    </recommendedName>
    <alternativeName>
        <fullName evidence="10">Periplasmic folding chaperone</fullName>
    </alternativeName>
</protein>
<evidence type="ECO:0000256" key="9">
    <source>
        <dbReference type="ARBA" id="ARBA00040743"/>
    </source>
</evidence>
<keyword evidence="3" id="KW-0997">Cell inner membrane</keyword>
<dbReference type="AlphaFoldDB" id="A0AA37TAM9"/>
<comment type="caution">
    <text evidence="15">The sequence shown here is derived from an EMBL/GenBank/DDBJ whole genome shotgun (WGS) entry which is preliminary data.</text>
</comment>
<dbReference type="PROSITE" id="PS50198">
    <property type="entry name" value="PPIC_PPIASE_2"/>
    <property type="match status" value="1"/>
</dbReference>
<keyword evidence="2" id="KW-1003">Cell membrane</keyword>
<keyword evidence="11 15" id="KW-0413">Isomerase</keyword>
<evidence type="ECO:0000313" key="16">
    <source>
        <dbReference type="Proteomes" id="UP001156870"/>
    </source>
</evidence>
<dbReference type="InterPro" id="IPR052029">
    <property type="entry name" value="PpiD_chaperone"/>
</dbReference>
<evidence type="ECO:0000256" key="12">
    <source>
        <dbReference type="SAM" id="MobiDB-lite"/>
    </source>
</evidence>
<dbReference type="Gene3D" id="1.10.4030.10">
    <property type="entry name" value="Porin chaperone SurA, peptide-binding domain"/>
    <property type="match status" value="1"/>
</dbReference>
<name>A0AA37TAM9_9GAMM</name>
<accession>A0AA37TAM9</accession>
<evidence type="ECO:0000256" key="2">
    <source>
        <dbReference type="ARBA" id="ARBA00022475"/>
    </source>
</evidence>
<evidence type="ECO:0000256" key="8">
    <source>
        <dbReference type="ARBA" id="ARBA00038408"/>
    </source>
</evidence>
<dbReference type="PANTHER" id="PTHR47529:SF1">
    <property type="entry name" value="PERIPLASMIC CHAPERONE PPID"/>
    <property type="match status" value="1"/>
</dbReference>
<dbReference type="InterPro" id="IPR027304">
    <property type="entry name" value="Trigger_fact/SurA_dom_sf"/>
</dbReference>
<keyword evidence="4 13" id="KW-0812">Transmembrane</keyword>
<feature type="transmembrane region" description="Helical" evidence="13">
    <location>
        <begin position="12"/>
        <end position="30"/>
    </location>
</feature>